<evidence type="ECO:0000313" key="2">
    <source>
        <dbReference type="Proteomes" id="UP000294933"/>
    </source>
</evidence>
<dbReference type="AlphaFoldDB" id="A0A4Y7PRS5"/>
<dbReference type="STRING" id="50990.A0A4Y7PRS5"/>
<name>A0A4Y7PRS5_9AGAM</name>
<sequence length="281" mass="31802">MDVDMVDGCQVVRMYDLPNELSNLLKAIYDGVKFQDDSTNDFFFLAGILRLSNKYFMTHLRSQAISHLSQTWTHTLEGHDAMVERALKSPITNGISFPYVHPIHVLNLAHETGTRVVLPSVLYFLSIYPFADVLRADHAKLTIAHPSKPSSQLAQADVQNYTLMYQHRIELMLDFSRRVCGERRASAQCLKGVQASACTQGFGRLGARMARSWVTRTGPLHWMLQSVKMLDGDGSVCAVCKREFKEDVQRHREAVWEKLPSVVGLPDWNVLVESDLPKLPM</sequence>
<dbReference type="VEuPathDB" id="FungiDB:BD410DRAFT_793572"/>
<accession>A0A4Y7PRS5</accession>
<protein>
    <recommendedName>
        <fullName evidence="3">BTB domain-containing protein</fullName>
    </recommendedName>
</protein>
<gene>
    <name evidence="1" type="ORF">BD410DRAFT_793572</name>
</gene>
<proteinExistence type="predicted"/>
<dbReference type="OrthoDB" id="2879636at2759"/>
<dbReference type="EMBL" id="ML170212">
    <property type="protein sequence ID" value="TDL18084.1"/>
    <property type="molecule type" value="Genomic_DNA"/>
</dbReference>
<dbReference type="Proteomes" id="UP000294933">
    <property type="component" value="Unassembled WGS sequence"/>
</dbReference>
<evidence type="ECO:0000313" key="1">
    <source>
        <dbReference type="EMBL" id="TDL18084.1"/>
    </source>
</evidence>
<organism evidence="1 2">
    <name type="scientific">Rickenella mellea</name>
    <dbReference type="NCBI Taxonomy" id="50990"/>
    <lineage>
        <taxon>Eukaryota</taxon>
        <taxon>Fungi</taxon>
        <taxon>Dikarya</taxon>
        <taxon>Basidiomycota</taxon>
        <taxon>Agaricomycotina</taxon>
        <taxon>Agaricomycetes</taxon>
        <taxon>Hymenochaetales</taxon>
        <taxon>Rickenellaceae</taxon>
        <taxon>Rickenella</taxon>
    </lineage>
</organism>
<keyword evidence="2" id="KW-1185">Reference proteome</keyword>
<reference evidence="1 2" key="1">
    <citation type="submission" date="2018-06" db="EMBL/GenBank/DDBJ databases">
        <title>A transcriptomic atlas of mushroom development highlights an independent origin of complex multicellularity.</title>
        <authorList>
            <consortium name="DOE Joint Genome Institute"/>
            <person name="Krizsan K."/>
            <person name="Almasi E."/>
            <person name="Merenyi Z."/>
            <person name="Sahu N."/>
            <person name="Viragh M."/>
            <person name="Koszo T."/>
            <person name="Mondo S."/>
            <person name="Kiss B."/>
            <person name="Balint B."/>
            <person name="Kues U."/>
            <person name="Barry K."/>
            <person name="Hegedus J.C."/>
            <person name="Henrissat B."/>
            <person name="Johnson J."/>
            <person name="Lipzen A."/>
            <person name="Ohm R."/>
            <person name="Nagy I."/>
            <person name="Pangilinan J."/>
            <person name="Yan J."/>
            <person name="Xiong Y."/>
            <person name="Grigoriev I.V."/>
            <person name="Hibbett D.S."/>
            <person name="Nagy L.G."/>
        </authorList>
    </citation>
    <scope>NUCLEOTIDE SEQUENCE [LARGE SCALE GENOMIC DNA]</scope>
    <source>
        <strain evidence="1 2">SZMC22713</strain>
    </source>
</reference>
<evidence type="ECO:0008006" key="3">
    <source>
        <dbReference type="Google" id="ProtNLM"/>
    </source>
</evidence>